<accession>A0A975SLB1</accession>
<keyword evidence="2" id="KW-1185">Reference proteome</keyword>
<proteinExistence type="predicted"/>
<protein>
    <submittedName>
        <fullName evidence="1">Uncharacterized protein</fullName>
    </submittedName>
</protein>
<gene>
    <name evidence="1" type="ORF">Azoinq_08705</name>
</gene>
<sequence>MNAPLAPSPALHLAVDSRRYFNLARPLESLLPSLDILVDSRACLPDTEDLRKDWVASVAVPAFKLIRQYQGDQAAFCALGTGVGLDALAAVETLGATRIGITDVHETVVSAAYRNILSNLRHPTRVIVEGGHGDLLAPLAPYGARYDLIYENLPNVPIGDPARLEEGRTSTAHLPPRPEPVPALVGEHLLSLHYLALVQARGFLKPGGAVLSMLGSRIPLAVYGEMARLAGYRADIYTYGWKVQVEGDAVIPGHAAQQEAGYGPFHFYRAADLEQAFAGVALESSGQQAEAIEARLAPKRLDPFQAWAAYQGGEAIGHTYVALRSRPL</sequence>
<reference evidence="1" key="1">
    <citation type="submission" date="2020-11" db="EMBL/GenBank/DDBJ databases">
        <title>Azospira inquinata sp. nov.</title>
        <authorList>
            <person name="Moe W.M."/>
            <person name="Mikes M.C."/>
        </authorList>
    </citation>
    <scope>NUCLEOTIDE SEQUENCE</scope>
    <source>
        <strain evidence="1">Azo-3</strain>
    </source>
</reference>
<dbReference type="EMBL" id="CP064782">
    <property type="protein sequence ID" value="QWT47954.1"/>
    <property type="molecule type" value="Genomic_DNA"/>
</dbReference>
<dbReference type="AlphaFoldDB" id="A0A975SLB1"/>
<dbReference type="Proteomes" id="UP000683428">
    <property type="component" value="Chromosome"/>
</dbReference>
<dbReference type="RefSeq" id="WP_216129954.1">
    <property type="nucleotide sequence ID" value="NZ_CP064782.1"/>
</dbReference>
<evidence type="ECO:0000313" key="1">
    <source>
        <dbReference type="EMBL" id="QWT47954.1"/>
    </source>
</evidence>
<name>A0A975SLB1_9RHOO</name>
<evidence type="ECO:0000313" key="2">
    <source>
        <dbReference type="Proteomes" id="UP000683428"/>
    </source>
</evidence>
<organism evidence="1 2">
    <name type="scientific">Azospira inquinata</name>
    <dbReference type="NCBI Taxonomy" id="2785627"/>
    <lineage>
        <taxon>Bacteria</taxon>
        <taxon>Pseudomonadati</taxon>
        <taxon>Pseudomonadota</taxon>
        <taxon>Betaproteobacteria</taxon>
        <taxon>Rhodocyclales</taxon>
        <taxon>Rhodocyclaceae</taxon>
        <taxon>Azospira</taxon>
    </lineage>
</organism>
<dbReference type="KEGG" id="aiq:Azoinq_08705"/>